<evidence type="ECO:0000256" key="2">
    <source>
        <dbReference type="SAM" id="Phobius"/>
    </source>
</evidence>
<feature type="domain" description="Ig-like" evidence="4">
    <location>
        <begin position="311"/>
        <end position="395"/>
    </location>
</feature>
<dbReference type="Pfam" id="PF13895">
    <property type="entry name" value="Ig_2"/>
    <property type="match status" value="2"/>
</dbReference>
<evidence type="ECO:0000313" key="6">
    <source>
        <dbReference type="Proteomes" id="UP001591681"/>
    </source>
</evidence>
<dbReference type="Pfam" id="PF13927">
    <property type="entry name" value="Ig_3"/>
    <property type="match status" value="1"/>
</dbReference>
<protein>
    <recommendedName>
        <fullName evidence="4">Ig-like domain-containing protein</fullName>
    </recommendedName>
</protein>
<feature type="domain" description="Ig-like" evidence="4">
    <location>
        <begin position="221"/>
        <end position="308"/>
    </location>
</feature>
<evidence type="ECO:0000256" key="1">
    <source>
        <dbReference type="SAM" id="MobiDB-lite"/>
    </source>
</evidence>
<dbReference type="InterPro" id="IPR007110">
    <property type="entry name" value="Ig-like_dom"/>
</dbReference>
<feature type="compositionally biased region" description="Basic residues" evidence="1">
    <location>
        <begin position="435"/>
        <end position="444"/>
    </location>
</feature>
<feature type="transmembrane region" description="Helical" evidence="2">
    <location>
        <begin position="406"/>
        <end position="429"/>
    </location>
</feature>
<keyword evidence="6" id="KW-1185">Reference proteome</keyword>
<dbReference type="InterPro" id="IPR013783">
    <property type="entry name" value="Ig-like_fold"/>
</dbReference>
<dbReference type="InterPro" id="IPR003599">
    <property type="entry name" value="Ig_sub"/>
</dbReference>
<dbReference type="SUPFAM" id="SSF48726">
    <property type="entry name" value="Immunoglobulin"/>
    <property type="match status" value="3"/>
</dbReference>
<evidence type="ECO:0000259" key="4">
    <source>
        <dbReference type="PROSITE" id="PS50835"/>
    </source>
</evidence>
<evidence type="ECO:0000256" key="3">
    <source>
        <dbReference type="SAM" id="SignalP"/>
    </source>
</evidence>
<keyword evidence="2" id="KW-0472">Membrane</keyword>
<evidence type="ECO:0000313" key="5">
    <source>
        <dbReference type="EMBL" id="KAL2086194.1"/>
    </source>
</evidence>
<keyword evidence="3" id="KW-0732">Signal</keyword>
<feature type="signal peptide" evidence="3">
    <location>
        <begin position="1"/>
        <end position="24"/>
    </location>
</feature>
<organism evidence="5 6">
    <name type="scientific">Coilia grayii</name>
    <name type="common">Gray's grenadier anchovy</name>
    <dbReference type="NCBI Taxonomy" id="363190"/>
    <lineage>
        <taxon>Eukaryota</taxon>
        <taxon>Metazoa</taxon>
        <taxon>Chordata</taxon>
        <taxon>Craniata</taxon>
        <taxon>Vertebrata</taxon>
        <taxon>Euteleostomi</taxon>
        <taxon>Actinopterygii</taxon>
        <taxon>Neopterygii</taxon>
        <taxon>Teleostei</taxon>
        <taxon>Clupei</taxon>
        <taxon>Clupeiformes</taxon>
        <taxon>Clupeoidei</taxon>
        <taxon>Engraulidae</taxon>
        <taxon>Coilinae</taxon>
        <taxon>Coilia</taxon>
    </lineage>
</organism>
<name>A0ABD1JGB4_9TELE</name>
<gene>
    <name evidence="5" type="ORF">ACEWY4_017253</name>
</gene>
<sequence length="483" mass="53306">MGETGSYVFLALLLILNTIKVSDACPSSYIRYKICALSGSEEYMYCSIDRPEIGKHFWVTQLEYNDNRPRNVTDLPDYNVRGRDYGCSPFNKCCALKLSGLKTRDSGEYHMMIGTSDPNKKPQRKCKITLSVKELSVGIPEPVIEGNNVTLSCNNICSSMDKSKVMWKKNNQTVPAELTTNGSLVITKVSTNDEGSYTCSIDDATINVPSKPVQLHVMFPPRIPSVSVRPSADIPEGSSVTLTCSSDVNPPVESYTWYRRTGSAVSKLDSKQSYSISSISDEHTDYYYCEAKNRYGGRNSTEVHLDVQYSPRNMFASINQSGEVVEGSSVTLTCISDANPPVETYTWYKRTGAATVQVDTGVSITFTLTSITAGLYHCKAQNRVGCLNSTGVDVALPVLQTNSPGWLNAALLASLGAVIFVIVVAGLVYSRRKKRHKSTNKNIHKQYQNDPQSENQDTFRMSSEPDAVYQSLNPNTTQTEAVY</sequence>
<dbReference type="PANTHER" id="PTHR46013">
    <property type="entry name" value="VASCULAR CELL ADHESION MOLECULE 1"/>
    <property type="match status" value="1"/>
</dbReference>
<keyword evidence="2" id="KW-0812">Transmembrane</keyword>
<dbReference type="SMART" id="SM00408">
    <property type="entry name" value="IGc2"/>
    <property type="match status" value="3"/>
</dbReference>
<dbReference type="Gene3D" id="2.60.40.10">
    <property type="entry name" value="Immunoglobulins"/>
    <property type="match status" value="4"/>
</dbReference>
<dbReference type="InterPro" id="IPR036179">
    <property type="entry name" value="Ig-like_dom_sf"/>
</dbReference>
<proteinExistence type="predicted"/>
<feature type="domain" description="Ig-like" evidence="4">
    <location>
        <begin position="122"/>
        <end position="216"/>
    </location>
</feature>
<feature type="region of interest" description="Disordered" evidence="1">
    <location>
        <begin position="435"/>
        <end position="459"/>
    </location>
</feature>
<keyword evidence="2" id="KW-1133">Transmembrane helix</keyword>
<feature type="chain" id="PRO_5044864306" description="Ig-like domain-containing protein" evidence="3">
    <location>
        <begin position="25"/>
        <end position="483"/>
    </location>
</feature>
<feature type="compositionally biased region" description="Polar residues" evidence="1">
    <location>
        <begin position="445"/>
        <end position="459"/>
    </location>
</feature>
<reference evidence="5 6" key="1">
    <citation type="submission" date="2024-09" db="EMBL/GenBank/DDBJ databases">
        <title>A chromosome-level genome assembly of Gray's grenadier anchovy, Coilia grayii.</title>
        <authorList>
            <person name="Fu Z."/>
        </authorList>
    </citation>
    <scope>NUCLEOTIDE SEQUENCE [LARGE SCALE GENOMIC DNA]</scope>
    <source>
        <strain evidence="5">G4</strain>
        <tissue evidence="5">Muscle</tissue>
    </source>
</reference>
<dbReference type="PANTHER" id="PTHR46013:SF4">
    <property type="entry name" value="B-CELL RECEPTOR CD22-RELATED"/>
    <property type="match status" value="1"/>
</dbReference>
<dbReference type="Proteomes" id="UP001591681">
    <property type="component" value="Unassembled WGS sequence"/>
</dbReference>
<dbReference type="AlphaFoldDB" id="A0ABD1JGB4"/>
<comment type="caution">
    <text evidence="5">The sequence shown here is derived from an EMBL/GenBank/DDBJ whole genome shotgun (WGS) entry which is preliminary data.</text>
</comment>
<accession>A0ABD1JGB4</accession>
<dbReference type="PROSITE" id="PS50835">
    <property type="entry name" value="IG_LIKE"/>
    <property type="match status" value="3"/>
</dbReference>
<dbReference type="InterPro" id="IPR003598">
    <property type="entry name" value="Ig_sub2"/>
</dbReference>
<dbReference type="SMART" id="SM00409">
    <property type="entry name" value="IG"/>
    <property type="match status" value="4"/>
</dbReference>
<dbReference type="EMBL" id="JBHFQA010000015">
    <property type="protein sequence ID" value="KAL2086194.1"/>
    <property type="molecule type" value="Genomic_DNA"/>
</dbReference>